<dbReference type="InParanoid" id="A0A2K2BZ53"/>
<proteinExistence type="predicted"/>
<sequence>MGCHFPIYQCMSRTQEKGPNLIFNPKFESDTIQDDQAVMNVSKTPTAYLEPPDHIVHAIRKSSVRTYIMKMENPTILNLITSSPPPPHQRNLITPIKIKTFNTILGTREKGQSRYGPIPTFTPTTKQ</sequence>
<dbReference type="Proteomes" id="UP000006729">
    <property type="component" value="Chromosome 1"/>
</dbReference>
<organism evidence="1 2">
    <name type="scientific">Populus trichocarpa</name>
    <name type="common">Western balsam poplar</name>
    <name type="synonym">Populus balsamifera subsp. trichocarpa</name>
    <dbReference type="NCBI Taxonomy" id="3694"/>
    <lineage>
        <taxon>Eukaryota</taxon>
        <taxon>Viridiplantae</taxon>
        <taxon>Streptophyta</taxon>
        <taxon>Embryophyta</taxon>
        <taxon>Tracheophyta</taxon>
        <taxon>Spermatophyta</taxon>
        <taxon>Magnoliopsida</taxon>
        <taxon>eudicotyledons</taxon>
        <taxon>Gunneridae</taxon>
        <taxon>Pentapetalae</taxon>
        <taxon>rosids</taxon>
        <taxon>fabids</taxon>
        <taxon>Malpighiales</taxon>
        <taxon>Salicaceae</taxon>
        <taxon>Saliceae</taxon>
        <taxon>Populus</taxon>
    </lineage>
</organism>
<evidence type="ECO:0000313" key="1">
    <source>
        <dbReference type="EMBL" id="PNT55052.1"/>
    </source>
</evidence>
<dbReference type="AlphaFoldDB" id="A0A2K2BZ53"/>
<protein>
    <submittedName>
        <fullName evidence="1">Uncharacterized protein</fullName>
    </submittedName>
</protein>
<gene>
    <name evidence="1" type="ORF">POPTR_001G170900</name>
</gene>
<accession>A0A2K2BZ53</accession>
<dbReference type="EMBL" id="CM009290">
    <property type="protein sequence ID" value="PNT55052.1"/>
    <property type="molecule type" value="Genomic_DNA"/>
</dbReference>
<reference evidence="1 2" key="1">
    <citation type="journal article" date="2006" name="Science">
        <title>The genome of black cottonwood, Populus trichocarpa (Torr. &amp; Gray).</title>
        <authorList>
            <person name="Tuskan G.A."/>
            <person name="Difazio S."/>
            <person name="Jansson S."/>
            <person name="Bohlmann J."/>
            <person name="Grigoriev I."/>
            <person name="Hellsten U."/>
            <person name="Putnam N."/>
            <person name="Ralph S."/>
            <person name="Rombauts S."/>
            <person name="Salamov A."/>
            <person name="Schein J."/>
            <person name="Sterck L."/>
            <person name="Aerts A."/>
            <person name="Bhalerao R.R."/>
            <person name="Bhalerao R.P."/>
            <person name="Blaudez D."/>
            <person name="Boerjan W."/>
            <person name="Brun A."/>
            <person name="Brunner A."/>
            <person name="Busov V."/>
            <person name="Campbell M."/>
            <person name="Carlson J."/>
            <person name="Chalot M."/>
            <person name="Chapman J."/>
            <person name="Chen G.L."/>
            <person name="Cooper D."/>
            <person name="Coutinho P.M."/>
            <person name="Couturier J."/>
            <person name="Covert S."/>
            <person name="Cronk Q."/>
            <person name="Cunningham R."/>
            <person name="Davis J."/>
            <person name="Degroeve S."/>
            <person name="Dejardin A."/>
            <person name="Depamphilis C."/>
            <person name="Detter J."/>
            <person name="Dirks B."/>
            <person name="Dubchak I."/>
            <person name="Duplessis S."/>
            <person name="Ehlting J."/>
            <person name="Ellis B."/>
            <person name="Gendler K."/>
            <person name="Goodstein D."/>
            <person name="Gribskov M."/>
            <person name="Grimwood J."/>
            <person name="Groover A."/>
            <person name="Gunter L."/>
            <person name="Hamberger B."/>
            <person name="Heinze B."/>
            <person name="Helariutta Y."/>
            <person name="Henrissat B."/>
            <person name="Holligan D."/>
            <person name="Holt R."/>
            <person name="Huang W."/>
            <person name="Islam-Faridi N."/>
            <person name="Jones S."/>
            <person name="Jones-Rhoades M."/>
            <person name="Jorgensen R."/>
            <person name="Joshi C."/>
            <person name="Kangasjarvi J."/>
            <person name="Karlsson J."/>
            <person name="Kelleher C."/>
            <person name="Kirkpatrick R."/>
            <person name="Kirst M."/>
            <person name="Kohler A."/>
            <person name="Kalluri U."/>
            <person name="Larimer F."/>
            <person name="Leebens-Mack J."/>
            <person name="Leple J.C."/>
            <person name="Locascio P."/>
            <person name="Lou Y."/>
            <person name="Lucas S."/>
            <person name="Martin F."/>
            <person name="Montanini B."/>
            <person name="Napoli C."/>
            <person name="Nelson D.R."/>
            <person name="Nelson C."/>
            <person name="Nieminen K."/>
            <person name="Nilsson O."/>
            <person name="Pereda V."/>
            <person name="Peter G."/>
            <person name="Philippe R."/>
            <person name="Pilate G."/>
            <person name="Poliakov A."/>
            <person name="Razumovskaya J."/>
            <person name="Richardson P."/>
            <person name="Rinaldi C."/>
            <person name="Ritland K."/>
            <person name="Rouze P."/>
            <person name="Ryaboy D."/>
            <person name="Schmutz J."/>
            <person name="Schrader J."/>
            <person name="Segerman B."/>
            <person name="Shin H."/>
            <person name="Siddiqui A."/>
            <person name="Sterky F."/>
            <person name="Terry A."/>
            <person name="Tsai C.J."/>
            <person name="Uberbacher E."/>
            <person name="Unneberg P."/>
            <person name="Vahala J."/>
            <person name="Wall K."/>
            <person name="Wessler S."/>
            <person name="Yang G."/>
            <person name="Yin T."/>
            <person name="Douglas C."/>
            <person name="Marra M."/>
            <person name="Sandberg G."/>
            <person name="Van de Peer Y."/>
            <person name="Rokhsar D."/>
        </authorList>
    </citation>
    <scope>NUCLEOTIDE SEQUENCE [LARGE SCALE GENOMIC DNA]</scope>
    <source>
        <strain evidence="2">cv. Nisqually</strain>
    </source>
</reference>
<keyword evidence="2" id="KW-1185">Reference proteome</keyword>
<evidence type="ECO:0000313" key="2">
    <source>
        <dbReference type="Proteomes" id="UP000006729"/>
    </source>
</evidence>
<name>A0A2K2BZ53_POPTR</name>